<evidence type="ECO:0000313" key="9">
    <source>
        <dbReference type="Proteomes" id="UP001434737"/>
    </source>
</evidence>
<dbReference type="EMBL" id="CP145316">
    <property type="protein sequence ID" value="XAM18305.1"/>
    <property type="molecule type" value="Genomic_DNA"/>
</dbReference>
<dbReference type="Pfam" id="PF13086">
    <property type="entry name" value="AAA_11"/>
    <property type="match status" value="1"/>
</dbReference>
<accession>A0ABZ3F7E3</accession>
<comment type="similarity">
    <text evidence="1">Belongs to the DNA2/NAM7 helicase family.</text>
</comment>
<organism evidence="8 9">
    <name type="scientific">Helicobacter mastomyrinus</name>
    <dbReference type="NCBI Taxonomy" id="287948"/>
    <lineage>
        <taxon>Bacteria</taxon>
        <taxon>Pseudomonadati</taxon>
        <taxon>Campylobacterota</taxon>
        <taxon>Epsilonproteobacteria</taxon>
        <taxon>Campylobacterales</taxon>
        <taxon>Helicobacteraceae</taxon>
        <taxon>Helicobacter</taxon>
    </lineage>
</organism>
<dbReference type="RefSeq" id="WP_300448504.1">
    <property type="nucleotide sequence ID" value="NZ_CP145316.1"/>
</dbReference>
<reference evidence="8 9" key="1">
    <citation type="submission" date="2024-02" db="EMBL/GenBank/DDBJ databases">
        <title>Genome and pathogenicity analysis of Helicobacter mastomyrinus isolated from mice.</title>
        <authorList>
            <person name="Zhu L."/>
        </authorList>
    </citation>
    <scope>NUCLEOTIDE SEQUENCE [LARGE SCALE GENOMIC DNA]</scope>
    <source>
        <strain evidence="8 9">Hm-17</strain>
    </source>
</reference>
<keyword evidence="4" id="KW-0347">Helicase</keyword>
<evidence type="ECO:0000256" key="1">
    <source>
        <dbReference type="ARBA" id="ARBA00007913"/>
    </source>
</evidence>
<keyword evidence="9" id="KW-1185">Reference proteome</keyword>
<dbReference type="InterPro" id="IPR041679">
    <property type="entry name" value="DNA2/NAM7-like_C"/>
</dbReference>
<evidence type="ECO:0000259" key="7">
    <source>
        <dbReference type="Pfam" id="PF13087"/>
    </source>
</evidence>
<dbReference type="Pfam" id="PF13087">
    <property type="entry name" value="AAA_12"/>
    <property type="match status" value="1"/>
</dbReference>
<feature type="domain" description="DNA2/NAM7 helicase-like C-terminal" evidence="7">
    <location>
        <begin position="440"/>
        <end position="543"/>
    </location>
</feature>
<gene>
    <name evidence="8" type="ORF">V3I05_01025</name>
</gene>
<name>A0ABZ3F7E3_9HELI</name>
<dbReference type="Gene3D" id="3.40.50.300">
    <property type="entry name" value="P-loop containing nucleotide triphosphate hydrolases"/>
    <property type="match status" value="2"/>
</dbReference>
<keyword evidence="5" id="KW-0067">ATP-binding</keyword>
<dbReference type="InterPro" id="IPR050534">
    <property type="entry name" value="Coronavir_polyprotein_1ab"/>
</dbReference>
<keyword evidence="3" id="KW-0378">Hydrolase</keyword>
<dbReference type="Proteomes" id="UP001434737">
    <property type="component" value="Chromosome"/>
</dbReference>
<feature type="domain" description="DNA2/NAM7 helicase helicase" evidence="6">
    <location>
        <begin position="157"/>
        <end position="262"/>
    </location>
</feature>
<evidence type="ECO:0000259" key="6">
    <source>
        <dbReference type="Pfam" id="PF13086"/>
    </source>
</evidence>
<keyword evidence="2" id="KW-0547">Nucleotide-binding</keyword>
<proteinExistence type="inferred from homology"/>
<dbReference type="InterPro" id="IPR027417">
    <property type="entry name" value="P-loop_NTPase"/>
</dbReference>
<evidence type="ECO:0000256" key="2">
    <source>
        <dbReference type="ARBA" id="ARBA00022741"/>
    </source>
</evidence>
<dbReference type="PANTHER" id="PTHR43788:SF8">
    <property type="entry name" value="DNA-BINDING PROTEIN SMUBP-2"/>
    <property type="match status" value="1"/>
</dbReference>
<sequence>MNDLKQILLSAAHIYYQYLSDNNLGLNEIAIKQFECRDDELILALKYSVGDMDLKLGGALLLQVGDRLYSIAEADSPKESEVMLHFYDEKQRTLFLNVSEAMAKMLEKAQKAKIPLKLFSDLKFLVQNVADFFDKYGEKLRLPSSIVHNPTPHIPRLSEEQNIALSKVLNSPLSYVWGPPGTGKTQAVLFEALLYYIKQGKRVGVVATTNNALEQVLKALIKQFDNLGLARDMILRLGMPTLQYMSEYPQTCDPSLLQKRKKLDLFSFQESTQDNIKIRLKNAFVVGVTLDGFISRYDKLDLHFSHIFLDECAYASLIKTCALCVDNTPLALFGDHKQLSPVCEMPPNKLTEAENNNAFVWNLSALFLEAFCKGESPAQLANMNEQGYSMPPLQDTILSTLSKTHRYGDNLARLLDNYVYHIGLRGTEMQMELFVVDSGAKSESDKQISENEAQMCARLCEKIANEEYAVITPFVKQRQRLVEQIKRDRVFTIHGSQGQEFDNVIFSPVSLHYYLTNSTQAHALYALNVAISRTKKRLFIVCDYAFWSRQKGQLIWAILQESKPFVLT</sequence>
<evidence type="ECO:0000313" key="8">
    <source>
        <dbReference type="EMBL" id="XAM18305.1"/>
    </source>
</evidence>
<evidence type="ECO:0000256" key="3">
    <source>
        <dbReference type="ARBA" id="ARBA00022801"/>
    </source>
</evidence>
<dbReference type="InterPro" id="IPR041677">
    <property type="entry name" value="DNA2/NAM7_AAA_11"/>
</dbReference>
<protein>
    <submittedName>
        <fullName evidence="8">AAA domain-containing protein</fullName>
    </submittedName>
</protein>
<evidence type="ECO:0000256" key="5">
    <source>
        <dbReference type="ARBA" id="ARBA00022840"/>
    </source>
</evidence>
<dbReference type="SUPFAM" id="SSF52540">
    <property type="entry name" value="P-loop containing nucleoside triphosphate hydrolases"/>
    <property type="match status" value="1"/>
</dbReference>
<dbReference type="PANTHER" id="PTHR43788">
    <property type="entry name" value="DNA2/NAM7 HELICASE FAMILY MEMBER"/>
    <property type="match status" value="1"/>
</dbReference>
<evidence type="ECO:0000256" key="4">
    <source>
        <dbReference type="ARBA" id="ARBA00022806"/>
    </source>
</evidence>